<keyword evidence="3" id="KW-1185">Reference proteome</keyword>
<keyword evidence="1" id="KW-0472">Membrane</keyword>
<dbReference type="OrthoDB" id="975446at2759"/>
<dbReference type="AlphaFoldDB" id="A0A1R3JV33"/>
<feature type="transmembrane region" description="Helical" evidence="1">
    <location>
        <begin position="76"/>
        <end position="102"/>
    </location>
</feature>
<evidence type="ECO:0000256" key="1">
    <source>
        <dbReference type="SAM" id="Phobius"/>
    </source>
</evidence>
<dbReference type="Gene3D" id="1.20.1250.20">
    <property type="entry name" value="MFS general substrate transporter like domains"/>
    <property type="match status" value="1"/>
</dbReference>
<dbReference type="EMBL" id="AWUE01015300">
    <property type="protein sequence ID" value="OMO98611.1"/>
    <property type="molecule type" value="Genomic_DNA"/>
</dbReference>
<feature type="transmembrane region" description="Helical" evidence="1">
    <location>
        <begin position="114"/>
        <end position="136"/>
    </location>
</feature>
<dbReference type="STRING" id="93759.A0A1R3JV33"/>
<evidence type="ECO:0000313" key="3">
    <source>
        <dbReference type="Proteomes" id="UP000187203"/>
    </source>
</evidence>
<accession>A0A1R3JV33</accession>
<dbReference type="Proteomes" id="UP000187203">
    <property type="component" value="Unassembled WGS sequence"/>
</dbReference>
<gene>
    <name evidence="2" type="ORF">COLO4_13795</name>
</gene>
<evidence type="ECO:0000313" key="2">
    <source>
        <dbReference type="EMBL" id="OMO98611.1"/>
    </source>
</evidence>
<keyword evidence="1" id="KW-1133">Transmembrane helix</keyword>
<dbReference type="InterPro" id="IPR036259">
    <property type="entry name" value="MFS_trans_sf"/>
</dbReference>
<proteinExistence type="predicted"/>
<comment type="caution">
    <text evidence="2">The sequence shown here is derived from an EMBL/GenBank/DDBJ whole genome shotgun (WGS) entry which is preliminary data.</text>
</comment>
<dbReference type="PANTHER" id="PTHR11654">
    <property type="entry name" value="OLIGOPEPTIDE TRANSPORTER-RELATED"/>
    <property type="match status" value="1"/>
</dbReference>
<reference evidence="3" key="1">
    <citation type="submission" date="2013-09" db="EMBL/GenBank/DDBJ databases">
        <title>Corchorus olitorius genome sequencing.</title>
        <authorList>
            <person name="Alam M."/>
            <person name="Haque M.S."/>
            <person name="Islam M.S."/>
            <person name="Emdad E.M."/>
            <person name="Islam M.M."/>
            <person name="Ahmed B."/>
            <person name="Halim A."/>
            <person name="Hossen Q.M.M."/>
            <person name="Hossain M.Z."/>
            <person name="Ahmed R."/>
            <person name="Khan M.M."/>
            <person name="Islam R."/>
            <person name="Rashid M.M."/>
            <person name="Khan S.A."/>
            <person name="Rahman M.S."/>
            <person name="Alam M."/>
            <person name="Yahiya A.S."/>
            <person name="Khan M.S."/>
            <person name="Azam M.S."/>
            <person name="Haque T."/>
            <person name="Lashkar M.Z.H."/>
            <person name="Akhand A.I."/>
            <person name="Morshed G."/>
            <person name="Roy S."/>
            <person name="Uddin K.S."/>
            <person name="Rabeya T."/>
            <person name="Hossain A.S."/>
            <person name="Chowdhury A."/>
            <person name="Snigdha A.R."/>
            <person name="Mortoza M.S."/>
            <person name="Matin S.A."/>
            <person name="Hoque S.M.E."/>
            <person name="Islam M.K."/>
            <person name="Roy D.K."/>
            <person name="Haider R."/>
            <person name="Moosa M.M."/>
            <person name="Elias S.M."/>
            <person name="Hasan A.M."/>
            <person name="Jahan S."/>
            <person name="Shafiuddin M."/>
            <person name="Mahmood N."/>
            <person name="Shommy N.S."/>
        </authorList>
    </citation>
    <scope>NUCLEOTIDE SEQUENCE [LARGE SCALE GENOMIC DNA]</scope>
    <source>
        <strain evidence="3">cv. O-4</strain>
    </source>
</reference>
<name>A0A1R3JV33_9ROSI</name>
<protein>
    <submittedName>
        <fullName evidence="2">Proton-dependent oligopeptide transporter family</fullName>
    </submittedName>
</protein>
<organism evidence="2 3">
    <name type="scientific">Corchorus olitorius</name>
    <dbReference type="NCBI Taxonomy" id="93759"/>
    <lineage>
        <taxon>Eukaryota</taxon>
        <taxon>Viridiplantae</taxon>
        <taxon>Streptophyta</taxon>
        <taxon>Embryophyta</taxon>
        <taxon>Tracheophyta</taxon>
        <taxon>Spermatophyta</taxon>
        <taxon>Magnoliopsida</taxon>
        <taxon>eudicotyledons</taxon>
        <taxon>Gunneridae</taxon>
        <taxon>Pentapetalae</taxon>
        <taxon>rosids</taxon>
        <taxon>malvids</taxon>
        <taxon>Malvales</taxon>
        <taxon>Malvaceae</taxon>
        <taxon>Grewioideae</taxon>
        <taxon>Apeibeae</taxon>
        <taxon>Corchorus</taxon>
    </lineage>
</organism>
<sequence>MFVSFLCCITARQVEIRRLQLSKVPESYNEDGEIPMSMFWLTPQFVLLGLTEGLVEEGLEEIFYDHVPESMKRYQLPFNQCVLGIDQFLSIIFILVFFRGWFGDSAYTSHFDKYFLTLAIMSLGACAFFSLAMCAIDWKIKIAQERVQEDLVEMGVPLTNLENQVTTSTPQSSTQPIVTGTNSSYHLPAKTASNWTIVKISLPNLRLRSKSGRQLN</sequence>
<keyword evidence="1" id="KW-0812">Transmembrane</keyword>